<dbReference type="SUPFAM" id="SSF46689">
    <property type="entry name" value="Homeodomain-like"/>
    <property type="match status" value="1"/>
</dbReference>
<dbReference type="InterPro" id="IPR009057">
    <property type="entry name" value="Homeodomain-like_sf"/>
</dbReference>
<dbReference type="InterPro" id="IPR001584">
    <property type="entry name" value="Integrase_cat-core"/>
</dbReference>
<dbReference type="Gene3D" id="3.30.420.10">
    <property type="entry name" value="Ribonuclease H-like superfamily/Ribonuclease H"/>
    <property type="match status" value="1"/>
</dbReference>
<comment type="caution">
    <text evidence="2">The sequence shown here is derived from an EMBL/GenBank/DDBJ whole genome shotgun (WGS) entry which is preliminary data.</text>
</comment>
<dbReference type="PANTHER" id="PTHR35004:SF6">
    <property type="entry name" value="TRANSPOSASE"/>
    <property type="match status" value="1"/>
</dbReference>
<dbReference type="PANTHER" id="PTHR35004">
    <property type="entry name" value="TRANSPOSASE RV3428C-RELATED"/>
    <property type="match status" value="1"/>
</dbReference>
<dbReference type="InterPro" id="IPR012337">
    <property type="entry name" value="RNaseH-like_sf"/>
</dbReference>
<dbReference type="Pfam" id="PF09299">
    <property type="entry name" value="Mu-transpos_C"/>
    <property type="match status" value="1"/>
</dbReference>
<dbReference type="AlphaFoldDB" id="A0A6L5YUM2"/>
<reference evidence="2 3" key="1">
    <citation type="submission" date="2019-08" db="EMBL/GenBank/DDBJ databases">
        <title>In-depth cultivation of the pig gut microbiome towards novel bacterial diversity and tailored functional studies.</title>
        <authorList>
            <person name="Wylensek D."/>
            <person name="Hitch T.C.A."/>
            <person name="Clavel T."/>
        </authorList>
    </citation>
    <scope>NUCLEOTIDE SEQUENCE [LARGE SCALE GENOMIC DNA]</scope>
    <source>
        <strain evidence="2 3">MUC/MUC-530-WT-4D</strain>
    </source>
</reference>
<proteinExistence type="predicted"/>
<dbReference type="GO" id="GO:0015074">
    <property type="term" value="P:DNA integration"/>
    <property type="evidence" value="ECO:0007669"/>
    <property type="project" value="InterPro"/>
</dbReference>
<evidence type="ECO:0000313" key="2">
    <source>
        <dbReference type="EMBL" id="MST76095.1"/>
    </source>
</evidence>
<accession>A0A6L5YUM2</accession>
<organism evidence="2 3">
    <name type="scientific">Roseburia porci</name>
    <dbReference type="NCBI Taxonomy" id="2605790"/>
    <lineage>
        <taxon>Bacteria</taxon>
        <taxon>Bacillati</taxon>
        <taxon>Bacillota</taxon>
        <taxon>Clostridia</taxon>
        <taxon>Lachnospirales</taxon>
        <taxon>Lachnospiraceae</taxon>
        <taxon>Roseburia</taxon>
    </lineage>
</organism>
<dbReference type="Proteomes" id="UP000474024">
    <property type="component" value="Unassembled WGS sequence"/>
</dbReference>
<dbReference type="InterPro" id="IPR036397">
    <property type="entry name" value="RNaseH_sf"/>
</dbReference>
<sequence>MSKDTETLKHDAEVAQFRFALIAPVIQGLYPDASATAYYKRVTASPLTLPDGSTVSYSYKTLEKWKSQYNLGGLDALMPSVRSDKGISRALNDEAIAEIYRMKDDHPRMNATQIYEHLVKESFLPATVSVDSVQRFIRNNDLKSARDPNLRDRKAYEEDEFGKIWQADTCYLPYITEDGQTRRVYCIMIIDDHSRLLVGGELFYNDNACNFQKVLKNAIATYGIPDKLYVDNGCSYSNEQLSMICVSLGILLLHTKIRDGASKGKVERHFRTLKERWLYTLDISSITSLAQFNTMLKDYMRSYNTTFHRGIDSTPLERYQNSKDHPRKPQSRQWLDDCFYNRITRKVRKDSTITIDKVCYDVPMQFISAKVDIRYLPDDMDSAFILFENQKFPIRQTNRNENCHTKRSNPAIDYSKIGGNA</sequence>
<dbReference type="InterPro" id="IPR015378">
    <property type="entry name" value="Transposase-like_Mu_C"/>
</dbReference>
<protein>
    <submittedName>
        <fullName evidence="2">DDE-type integrase/transposase/recombinase</fullName>
    </submittedName>
</protein>
<gene>
    <name evidence="2" type="ORF">FYJ75_14105</name>
</gene>
<dbReference type="SUPFAM" id="SSF53098">
    <property type="entry name" value="Ribonuclease H-like"/>
    <property type="match status" value="1"/>
</dbReference>
<dbReference type="RefSeq" id="WP_154431048.1">
    <property type="nucleotide sequence ID" value="NZ_VUNI01000046.1"/>
</dbReference>
<evidence type="ECO:0000259" key="1">
    <source>
        <dbReference type="PROSITE" id="PS50994"/>
    </source>
</evidence>
<evidence type="ECO:0000313" key="3">
    <source>
        <dbReference type="Proteomes" id="UP000474024"/>
    </source>
</evidence>
<keyword evidence="3" id="KW-1185">Reference proteome</keyword>
<dbReference type="Pfam" id="PF00665">
    <property type="entry name" value="rve"/>
    <property type="match status" value="1"/>
</dbReference>
<dbReference type="PROSITE" id="PS50994">
    <property type="entry name" value="INTEGRASE"/>
    <property type="match status" value="1"/>
</dbReference>
<feature type="domain" description="Integrase catalytic" evidence="1">
    <location>
        <begin position="156"/>
        <end position="323"/>
    </location>
</feature>
<dbReference type="EMBL" id="VUNI01000046">
    <property type="protein sequence ID" value="MST76095.1"/>
    <property type="molecule type" value="Genomic_DNA"/>
</dbReference>
<dbReference type="GO" id="GO:0003676">
    <property type="term" value="F:nucleic acid binding"/>
    <property type="evidence" value="ECO:0007669"/>
    <property type="project" value="InterPro"/>
</dbReference>
<name>A0A6L5YUM2_9FIRM</name>